<feature type="compositionally biased region" description="Polar residues" evidence="5">
    <location>
        <begin position="656"/>
        <end position="681"/>
    </location>
</feature>
<feature type="compositionally biased region" description="Basic and acidic residues" evidence="5">
    <location>
        <begin position="2294"/>
        <end position="2303"/>
    </location>
</feature>
<feature type="compositionally biased region" description="Polar residues" evidence="5">
    <location>
        <begin position="2209"/>
        <end position="2220"/>
    </location>
</feature>
<feature type="compositionally biased region" description="Low complexity" evidence="5">
    <location>
        <begin position="1569"/>
        <end position="1583"/>
    </location>
</feature>
<protein>
    <submittedName>
        <fullName evidence="7">CG33555-PC-like protein</fullName>
    </submittedName>
</protein>
<dbReference type="OrthoDB" id="195679at2759"/>
<feature type="region of interest" description="Disordered" evidence="5">
    <location>
        <begin position="530"/>
        <end position="551"/>
    </location>
</feature>
<dbReference type="InterPro" id="IPR043567">
    <property type="entry name" value="SYTL1-5_C2B"/>
</dbReference>
<feature type="compositionally biased region" description="Polar residues" evidence="5">
    <location>
        <begin position="760"/>
        <end position="772"/>
    </location>
</feature>
<feature type="compositionally biased region" description="Polar residues" evidence="5">
    <location>
        <begin position="37"/>
        <end position="49"/>
    </location>
</feature>
<feature type="compositionally biased region" description="Gly residues" evidence="5">
    <location>
        <begin position="1249"/>
        <end position="1261"/>
    </location>
</feature>
<gene>
    <name evidence="7" type="ORF">DAPPUDRAFT_94612</name>
</gene>
<evidence type="ECO:0000256" key="2">
    <source>
        <dbReference type="ARBA" id="ARBA00022737"/>
    </source>
</evidence>
<dbReference type="KEGG" id="dpx:DAPPUDRAFT_94612"/>
<keyword evidence="2" id="KW-0677">Repeat</keyword>
<feature type="region of interest" description="Disordered" evidence="5">
    <location>
        <begin position="189"/>
        <end position="217"/>
    </location>
</feature>
<keyword evidence="3" id="KW-0472">Membrane</keyword>
<feature type="domain" description="C2" evidence="6">
    <location>
        <begin position="2861"/>
        <end position="2983"/>
    </location>
</feature>
<dbReference type="GO" id="GO:0070382">
    <property type="term" value="C:exocytic vesicle"/>
    <property type="evidence" value="ECO:0000318"/>
    <property type="project" value="GO_Central"/>
</dbReference>
<dbReference type="EMBL" id="GL732524">
    <property type="protein sequence ID" value="EFX89823.1"/>
    <property type="molecule type" value="Genomic_DNA"/>
</dbReference>
<comment type="subcellular location">
    <subcellularLocation>
        <location evidence="1">Membrane</location>
    </subcellularLocation>
</comment>
<feature type="compositionally biased region" description="Basic and acidic residues" evidence="5">
    <location>
        <begin position="986"/>
        <end position="1003"/>
    </location>
</feature>
<feature type="compositionally biased region" description="Basic residues" evidence="5">
    <location>
        <begin position="189"/>
        <end position="205"/>
    </location>
</feature>
<feature type="compositionally biased region" description="Low complexity" evidence="5">
    <location>
        <begin position="1700"/>
        <end position="1725"/>
    </location>
</feature>
<evidence type="ECO:0000259" key="6">
    <source>
        <dbReference type="PROSITE" id="PS50004"/>
    </source>
</evidence>
<feature type="compositionally biased region" description="Low complexity" evidence="5">
    <location>
        <begin position="1636"/>
        <end position="1646"/>
    </location>
</feature>
<feature type="compositionally biased region" description="Low complexity" evidence="5">
    <location>
        <begin position="1172"/>
        <end position="1213"/>
    </location>
</feature>
<sequence>MSIVTAEPAQVVSVDYAHEAHEEEEEEEEGSMVTMMQDASVQTSETGQDYQEMDEEPRSDVVTVQRNRTRPEEEEEEEEEEMGVAGVGGSDESDGTNEEISRCTQMVGHPKRDQSQVTRTVTAQSQTYPNSSDTASEIGGLLDSDKMHPEGDDYKIVFISSDSSKSGDDSLEGSFDNDPLLLLGMDHHHHHHHHHHQMMHSHSRQTCRSSSVHDSESAAGFIDESDWDFFAARGQQQPPVVVTMPIQQQQQQQQFQLLPEPVKPAPQPPQPSTVTVGGQTAHSSCGSGVVRLRGLTTADDSSQRSSFGIESPRTFMMDDFNYGWTSVDETPSVSHRGSTIDDCLPGWSSMVTYASRQVQTDFDASSVSVDFEAETFHSEYETMSHFIRDGPPPPPPPPPPPAHRVTEHFVPIWQVPASSRSSTHSLHSLLSETTATNQSAAGPGKLRSSYFSRSDSKRSSGERSVEELSYHDHILSLEPTSNSFISSLYSPEGMALPGFQEYRDRIFTEIQAYTAKGDWNLTNAVTSPIASSPELRHPTRSRPGSSNSSWLAGPLLGKINNTYRIRPTGSRVAVAPAAKRWRGNGCGDVSPPAVETTTTTTAAAATNEVSASAPQIESVHLSQQCSHALPDQQQQLVQLLQHTREEEKQHFHLNGQIGNHANSRPSSSTNICLPSHSSSQRVESRASATTTSSSAVPSQSIPSSASSPVDNQSTTVVTVNRLPLDKSEPVALPVHRSSYTSDHSLLCCVADAGLQPSSLQRNLSSQRAQVAESSPPWKSGPPHHSQTPPPTLPPAAAAAAPPLITAVGDHSSSLSSSSPPAIDGSVATVAKTSSPNAISTGGPPCPPFPSSVASSTAAAAIQEPMEIHDNDDDDDVISHCCASPLLSAASCQHQQHHHHQPHMNSPRAPLPPALADSAGLDSPPPTPPTLLLSPPLSPGPVGVAFTETSERDDDDDDEIAKVQTTVDCSPFTYVMPHSYSVNGQQSEKDDEKKEKEKEEKEIMIRSAVLHPNDTTLIAPGSPFGYSAPATPMQDENVTAQDQGEGQQQQQQQQQQQHAGHEGKTVETNAMSSPSSSSSSSSSTQLASSIASSSRFEVLAAELPPPTPAGLTHTEGRSRPLRLLSSDSDVTDNDDSCSNGAGGGFDTDTQQETVVQGLNNAAYNDLRQFAIKQSSSQKDVASSASSAVASSPVQLLDPQSDTDSSSSISSQQPPAKRSSNGGSVTASPVLSDGRSTPRRQYTSYVLIKGGNSGGKASTGGSSGSSDHVISDDESGVTVTLPREPATAATAAASIVQVPDSVSPTGATAEWMAGEEEGGGSDSETNEESGSCVTISGNGVLTDHDLATSDDEEMNSERNGVSSKLAKYFTFELESAAGYTADHSARKQPVVHRNQVEMRSSPDPYNDHHGGEEVEQEEEEEEVSLTSIEDHDQSNSLEQETLHYESDPSDSRLDSIGDDGESLYSESGASSGDEVYMDQEEELRGYNQRAIDFTLHTILEESCEESDGGERKSRAGGDKRMSNKEPSELEKYFTQGLGSSSNASGAHDRNDDGTGAKQRRTSFANEESEYSDTFSETSSSIYSEGRSGGEEEDETDPVELASSRLEKYFRTNFLGLEGAGGHGNRAEMLGKAKGNNTSSDGSESVGSDSEGHPSPEQQRRKKVMKTRGLRGQQMQASGGGAAAADWSRSSLVGSDLDDGAQSDSLSTDPDSLPLDSLHHSVSSSSPSGDDDDEEEEEEEEEIVMEKTDGQFDTIKRRKKKRSAGDSNQQAVEKQLAIIEDQAAAAMQQQTNFTTDDTDKTLEALNAQMKTTPQVPPPPLPAVLVDVESQAAAVAVAVAAVPASASGLDPNCPRKYQSRDSGFVGSCDDLLNDSQKGIRQRLSSESGGSSDGVTDEKTKKTAASALTPSGDDDFNGSNATLVNKPDESDSKSGKSVGSSGSSGDHGGSLTSTSQSSKSGKLSRKDSFNNWSSDEETNLMMNKMRAFFRNLVSGGGGNNDGGSEKTKPPQLVVFETELTRLMKSVPGINDQQVKEIVEYLSSEDTWSDSYDSSDYTSSDLEAAGAVLDQSTLLPELLGDRSDLQQQISASCQEIIEKFDLDRSPDGSHLQIDAVGSNAPWLHVGSVDDASNSLNKETAFVYQRLVNSLMRLNNGPKLPATNATAQSTAPVAAGPSSEDPSTSQQQPHQNSPPMIAKVLHHIGNRLVALMHEVSASSPDTTSHSGSLDEDAQSASRLKELRLAAHFEPVTSSPRLPKVGRLYVSNKDHHSCSDDKRSLSTSIDSEDTPTDTEQSPDSSDDSRNRKKNGDTSNSNIKFGFESLHTYEKRMSSSLPPQLVGVEQQQQQQQQQQPRSSSSLRGDGFASLPEENSRSSGNFIGGSRSVKARLAERARTLEAERRRMAEEQQQQQQQQLQEMSVSAAAAAVASASVVEEDPADEDRFYKKARKLPRFSLFARTSRDSANRDALQSSSSGVSDIAEEKEDEFSGWRSSFESAIAADSRTKLSLEAKRRSAGSASSSELFASTGELLDRDSSRGLRVRGASAGHSSKFSLPNLLERDAVRMARERDRERSASSDVLLSTSPVASSAMLSSVADHQQSGDAEDEDGAWDRLVITRLSSKRRSSVPDTREERGSAEASEPRSTTLPRSATALSAVENELDLGSSSSPSISVSTAGVKKSLSLLLSHTTTNSASETSLNTSNDATPVRSARYRPPGFRGHTGSASSGHHVETTPKTPQRSNTPQRAPSAPWLGAESVTPRSTGSAASLSSRRNVRSMLADERREPYSSSPSFVREGLRTSVASSAASGESFSSVSASDTLDDSELSATTVNNKSRSASLSALGTRSDSMASVYSAAGEARYGTVAVRGEIQFGLHYNYRQTALEVFVKQCKDLAPVDTKRNRSDPYAKVYLLPDRSKSGKRKTKVKKHTLSPLFEENLKFTTSLSDLENRTLWLTVWHSDMFGRNDFLGEITLPLAGRIFDDPTPHWYQLQERSEMVEDPGVMPFYRGDMIVALKYIPGESSPTKRTKKSKGALHVIVKEAKGLIPARPNGNIDALCKGTLMPEKGKTTKHKTSICRRTSNPVWNCTFIFDDVAHQELKERALELDIWNHDRLATKEFLGGLRLNLGTGLFQGKPVEWMDASGKEVTLWQSVVERAGLWVEGSVPLRTAMERPSGE</sequence>
<feature type="compositionally biased region" description="Basic and acidic residues" evidence="5">
    <location>
        <begin position="2261"/>
        <end position="2272"/>
    </location>
</feature>
<dbReference type="Gene3D" id="2.60.40.150">
    <property type="entry name" value="C2 domain"/>
    <property type="match status" value="2"/>
</dbReference>
<feature type="region of interest" description="Disordered" evidence="5">
    <location>
        <begin position="2152"/>
        <end position="2186"/>
    </location>
</feature>
<feature type="compositionally biased region" description="Pro residues" evidence="5">
    <location>
        <begin position="262"/>
        <end position="271"/>
    </location>
</feature>
<feature type="compositionally biased region" description="Polar residues" evidence="5">
    <location>
        <begin position="2173"/>
        <end position="2186"/>
    </location>
</feature>
<evidence type="ECO:0000256" key="3">
    <source>
        <dbReference type="ARBA" id="ARBA00023136"/>
    </source>
</evidence>
<dbReference type="GO" id="GO:0042043">
    <property type="term" value="F:neurexin family protein binding"/>
    <property type="evidence" value="ECO:0000318"/>
    <property type="project" value="GO_Central"/>
</dbReference>
<accession>E9FSI9</accession>
<feature type="region of interest" description="Disordered" evidence="5">
    <location>
        <begin position="1613"/>
        <end position="1770"/>
    </location>
</feature>
<dbReference type="InterPro" id="IPR035892">
    <property type="entry name" value="C2_domain_sf"/>
</dbReference>
<feature type="region of interest" description="Disordered" evidence="5">
    <location>
        <begin position="2615"/>
        <end position="2644"/>
    </location>
</feature>
<evidence type="ECO:0000256" key="4">
    <source>
        <dbReference type="SAM" id="Coils"/>
    </source>
</evidence>
<dbReference type="Proteomes" id="UP000000305">
    <property type="component" value="Unassembled WGS sequence"/>
</dbReference>
<feature type="region of interest" description="Disordered" evidence="5">
    <location>
        <begin position="433"/>
        <end position="465"/>
    </location>
</feature>
<dbReference type="CDD" id="cd08521">
    <property type="entry name" value="C2A_SLP"/>
    <property type="match status" value="1"/>
</dbReference>
<feature type="region of interest" description="Disordered" evidence="5">
    <location>
        <begin position="2683"/>
        <end position="2790"/>
    </location>
</feature>
<feature type="compositionally biased region" description="Acidic residues" evidence="5">
    <location>
        <begin position="1411"/>
        <end position="1421"/>
    </location>
</feature>
<keyword evidence="8" id="KW-1185">Reference proteome</keyword>
<dbReference type="OMA" id="THDKRQK"/>
<feature type="compositionally biased region" description="Low complexity" evidence="5">
    <location>
        <begin position="685"/>
        <end position="708"/>
    </location>
</feature>
<feature type="region of interest" description="Disordered" evidence="5">
    <location>
        <begin position="1"/>
        <end position="149"/>
    </location>
</feature>
<dbReference type="GO" id="GO:0005886">
    <property type="term" value="C:plasma membrane"/>
    <property type="evidence" value="ECO:0000318"/>
    <property type="project" value="GO_Central"/>
</dbReference>
<dbReference type="PRINTS" id="PR00399">
    <property type="entry name" value="SYNAPTOTAGMN"/>
</dbReference>
<evidence type="ECO:0000256" key="5">
    <source>
        <dbReference type="SAM" id="MobiDB-lite"/>
    </source>
</evidence>
<feature type="compositionally biased region" description="Acidic residues" evidence="5">
    <location>
        <begin position="1726"/>
        <end position="1740"/>
    </location>
</feature>
<dbReference type="PhylomeDB" id="E9FSI9"/>
<feature type="compositionally biased region" description="Acidic residues" evidence="5">
    <location>
        <begin position="72"/>
        <end position="82"/>
    </location>
</feature>
<feature type="domain" description="C2" evidence="6">
    <location>
        <begin position="3012"/>
        <end position="3134"/>
    </location>
</feature>
<feature type="compositionally biased region" description="Acidic residues" evidence="5">
    <location>
        <begin position="1311"/>
        <end position="1325"/>
    </location>
</feature>
<feature type="compositionally biased region" description="Low complexity" evidence="5">
    <location>
        <begin position="929"/>
        <end position="943"/>
    </location>
</feature>
<feature type="region of interest" description="Disordered" evidence="5">
    <location>
        <begin position="656"/>
        <end position="720"/>
    </location>
</feature>
<feature type="compositionally biased region" description="Basic and acidic residues" evidence="5">
    <location>
        <begin position="1506"/>
        <end position="1529"/>
    </location>
</feature>
<dbReference type="SMART" id="SM00239">
    <property type="entry name" value="C2"/>
    <property type="match status" value="2"/>
</dbReference>
<feature type="coiled-coil region" evidence="4">
    <location>
        <begin position="2380"/>
        <end position="2415"/>
    </location>
</feature>
<feature type="region of interest" description="Disordered" evidence="5">
    <location>
        <begin position="384"/>
        <end position="405"/>
    </location>
</feature>
<feature type="compositionally biased region" description="Polar residues" evidence="5">
    <location>
        <begin position="2688"/>
        <end position="2699"/>
    </location>
</feature>
<feature type="compositionally biased region" description="Basic residues" evidence="5">
    <location>
        <begin position="1657"/>
        <end position="1666"/>
    </location>
</feature>
<dbReference type="InterPro" id="IPR001565">
    <property type="entry name" value="Synaptotagmin"/>
</dbReference>
<evidence type="ECO:0000313" key="7">
    <source>
        <dbReference type="EMBL" id="EFX89823.1"/>
    </source>
</evidence>
<name>E9FSI9_DAPPU</name>
<feature type="compositionally biased region" description="Polar residues" evidence="5">
    <location>
        <begin position="115"/>
        <end position="135"/>
    </location>
</feature>
<feature type="compositionally biased region" description="Pro residues" evidence="5">
    <location>
        <begin position="390"/>
        <end position="402"/>
    </location>
</feature>
<dbReference type="GO" id="GO:0006887">
    <property type="term" value="P:exocytosis"/>
    <property type="evidence" value="ECO:0000318"/>
    <property type="project" value="GO_Central"/>
</dbReference>
<feature type="region of interest" description="Disordered" evidence="5">
    <location>
        <begin position="1839"/>
        <end position="1967"/>
    </location>
</feature>
<dbReference type="PANTHER" id="PTHR45716:SF2">
    <property type="entry name" value="BITESIZE, ISOFORM I"/>
    <property type="match status" value="1"/>
</dbReference>
<dbReference type="CDD" id="cd04020">
    <property type="entry name" value="C2B_SLP_1-2-3-4"/>
    <property type="match status" value="1"/>
</dbReference>
<dbReference type="HOGENOM" id="CLU_225576_0_0_1"/>
<feature type="region of interest" description="Disordered" evidence="5">
    <location>
        <begin position="2209"/>
        <end position="2228"/>
    </location>
</feature>
<feature type="compositionally biased region" description="Polar residues" evidence="5">
    <location>
        <begin position="2728"/>
        <end position="2740"/>
    </location>
</feature>
<dbReference type="InParanoid" id="E9FSI9"/>
<feature type="compositionally biased region" description="Polar residues" evidence="5">
    <location>
        <begin position="1216"/>
        <end position="1227"/>
    </location>
</feature>
<feature type="compositionally biased region" description="Low complexity" evidence="5">
    <location>
        <begin position="1046"/>
        <end position="1056"/>
    </location>
</feature>
<feature type="compositionally biased region" description="Polar residues" evidence="5">
    <location>
        <begin position="1033"/>
        <end position="1045"/>
    </location>
</feature>
<feature type="compositionally biased region" description="Polar residues" evidence="5">
    <location>
        <begin position="272"/>
        <end position="285"/>
    </location>
</feature>
<feature type="region of interest" description="Disordered" evidence="5">
    <location>
        <begin position="2261"/>
        <end position="2375"/>
    </location>
</feature>
<dbReference type="InterPro" id="IPR000008">
    <property type="entry name" value="C2_dom"/>
</dbReference>
<feature type="region of interest" description="Disordered" evidence="5">
    <location>
        <begin position="262"/>
        <end position="285"/>
    </location>
</feature>
<feature type="region of interest" description="Disordered" evidence="5">
    <location>
        <begin position="973"/>
        <end position="1152"/>
    </location>
</feature>
<feature type="region of interest" description="Disordered" evidence="5">
    <location>
        <begin position="1172"/>
        <end position="1280"/>
    </location>
</feature>
<feature type="compositionally biased region" description="Low complexity" evidence="5">
    <location>
        <begin position="1071"/>
        <end position="1093"/>
    </location>
</feature>
<feature type="region of interest" description="Disordered" evidence="5">
    <location>
        <begin position="1376"/>
        <end position="1481"/>
    </location>
</feature>
<feature type="compositionally biased region" description="Polar residues" evidence="5">
    <location>
        <begin position="1869"/>
        <end position="1889"/>
    </location>
</feature>
<dbReference type="eggNOG" id="KOG1028">
    <property type="taxonomic scope" value="Eukaryota"/>
</dbReference>
<dbReference type="PROSITE" id="PS50004">
    <property type="entry name" value="C2"/>
    <property type="match status" value="2"/>
</dbReference>
<feature type="compositionally biased region" description="Basic and acidic residues" evidence="5">
    <location>
        <begin position="454"/>
        <end position="465"/>
    </location>
</feature>
<dbReference type="FunFam" id="2.60.40.150:FF:000006">
    <property type="entry name" value="Synaptotagmin-like 5, isoform CRA_a"/>
    <property type="match status" value="1"/>
</dbReference>
<keyword evidence="4" id="KW-0175">Coiled coil</keyword>
<dbReference type="PANTHER" id="PTHR45716">
    <property type="entry name" value="BITESIZE, ISOFORM I"/>
    <property type="match status" value="1"/>
</dbReference>
<dbReference type="Pfam" id="PF00168">
    <property type="entry name" value="C2"/>
    <property type="match status" value="2"/>
</dbReference>
<feature type="compositionally biased region" description="Low complexity" evidence="5">
    <location>
        <begin position="1930"/>
        <end position="1956"/>
    </location>
</feature>
<feature type="region of interest" description="Disordered" evidence="5">
    <location>
        <begin position="1498"/>
        <end position="1601"/>
    </location>
</feature>
<feature type="compositionally biased region" description="Basic and acidic residues" evidence="5">
    <location>
        <begin position="1438"/>
        <end position="1453"/>
    </location>
</feature>
<dbReference type="SUPFAM" id="SSF49562">
    <property type="entry name" value="C2 domain (Calcium/lipid-binding domain, CaLB)"/>
    <property type="match status" value="2"/>
</dbReference>
<feature type="region of interest" description="Disordered" evidence="5">
    <location>
        <begin position="892"/>
        <end position="957"/>
    </location>
</feature>
<feature type="region of interest" description="Disordered" evidence="5">
    <location>
        <begin position="760"/>
        <end position="797"/>
    </location>
</feature>
<feature type="region of interest" description="Disordered" evidence="5">
    <location>
        <begin position="1295"/>
        <end position="1359"/>
    </location>
</feature>
<dbReference type="STRING" id="6669.E9FSI9"/>
<proteinExistence type="predicted"/>
<feature type="compositionally biased region" description="Polar residues" evidence="5">
    <location>
        <begin position="709"/>
        <end position="718"/>
    </location>
</feature>
<organism evidence="7 8">
    <name type="scientific">Daphnia pulex</name>
    <name type="common">Water flea</name>
    <dbReference type="NCBI Taxonomy" id="6669"/>
    <lineage>
        <taxon>Eukaryota</taxon>
        <taxon>Metazoa</taxon>
        <taxon>Ecdysozoa</taxon>
        <taxon>Arthropoda</taxon>
        <taxon>Crustacea</taxon>
        <taxon>Branchiopoda</taxon>
        <taxon>Diplostraca</taxon>
        <taxon>Cladocera</taxon>
        <taxon>Anomopoda</taxon>
        <taxon>Daphniidae</taxon>
        <taxon>Daphnia</taxon>
    </lineage>
</organism>
<feature type="compositionally biased region" description="Low complexity" evidence="5">
    <location>
        <begin position="2337"/>
        <end position="2346"/>
    </location>
</feature>
<reference evidence="7 8" key="1">
    <citation type="journal article" date="2011" name="Science">
        <title>The ecoresponsive genome of Daphnia pulex.</title>
        <authorList>
            <person name="Colbourne J.K."/>
            <person name="Pfrender M.E."/>
            <person name="Gilbert D."/>
            <person name="Thomas W.K."/>
            <person name="Tucker A."/>
            <person name="Oakley T.H."/>
            <person name="Tokishita S."/>
            <person name="Aerts A."/>
            <person name="Arnold G.J."/>
            <person name="Basu M.K."/>
            <person name="Bauer D.J."/>
            <person name="Caceres C.E."/>
            <person name="Carmel L."/>
            <person name="Casola C."/>
            <person name="Choi J.H."/>
            <person name="Detter J.C."/>
            <person name="Dong Q."/>
            <person name="Dusheyko S."/>
            <person name="Eads B.D."/>
            <person name="Frohlich T."/>
            <person name="Geiler-Samerotte K.A."/>
            <person name="Gerlach D."/>
            <person name="Hatcher P."/>
            <person name="Jogdeo S."/>
            <person name="Krijgsveld J."/>
            <person name="Kriventseva E.V."/>
            <person name="Kultz D."/>
            <person name="Laforsch C."/>
            <person name="Lindquist E."/>
            <person name="Lopez J."/>
            <person name="Manak J.R."/>
            <person name="Muller J."/>
            <person name="Pangilinan J."/>
            <person name="Patwardhan R.P."/>
            <person name="Pitluck S."/>
            <person name="Pritham E.J."/>
            <person name="Rechtsteiner A."/>
            <person name="Rho M."/>
            <person name="Rogozin I.B."/>
            <person name="Sakarya O."/>
            <person name="Salamov A."/>
            <person name="Schaack S."/>
            <person name="Shapiro H."/>
            <person name="Shiga Y."/>
            <person name="Skalitzky C."/>
            <person name="Smith Z."/>
            <person name="Souvorov A."/>
            <person name="Sung W."/>
            <person name="Tang Z."/>
            <person name="Tsuchiya D."/>
            <person name="Tu H."/>
            <person name="Vos H."/>
            <person name="Wang M."/>
            <person name="Wolf Y.I."/>
            <person name="Yamagata H."/>
            <person name="Yamada T."/>
            <person name="Ye Y."/>
            <person name="Shaw J.R."/>
            <person name="Andrews J."/>
            <person name="Crease T.J."/>
            <person name="Tang H."/>
            <person name="Lucas S.M."/>
            <person name="Robertson H.M."/>
            <person name="Bork P."/>
            <person name="Koonin E.V."/>
            <person name="Zdobnov E.M."/>
            <person name="Grigoriev I.V."/>
            <person name="Lynch M."/>
            <person name="Boore J.L."/>
        </authorList>
    </citation>
    <scope>NUCLEOTIDE SEQUENCE [LARGE SCALE GENOMIC DNA]</scope>
</reference>
<evidence type="ECO:0000256" key="1">
    <source>
        <dbReference type="ARBA" id="ARBA00004370"/>
    </source>
</evidence>
<evidence type="ECO:0000313" key="8">
    <source>
        <dbReference type="Proteomes" id="UP000000305"/>
    </source>
</evidence>
<feature type="region of interest" description="Disordered" evidence="5">
    <location>
        <begin position="833"/>
        <end position="858"/>
    </location>
</feature>
<feature type="compositionally biased region" description="Polar residues" evidence="5">
    <location>
        <begin position="2753"/>
        <end position="2766"/>
    </location>
</feature>